<reference evidence="1 2" key="1">
    <citation type="journal article" date="2023" name="Sci. Data">
        <title>Genome assembly of the Korean intertidal mud-creeper Batillaria attramentaria.</title>
        <authorList>
            <person name="Patra A.K."/>
            <person name="Ho P.T."/>
            <person name="Jun S."/>
            <person name="Lee S.J."/>
            <person name="Kim Y."/>
            <person name="Won Y.J."/>
        </authorList>
    </citation>
    <scope>NUCLEOTIDE SEQUENCE [LARGE SCALE GENOMIC DNA]</scope>
    <source>
        <strain evidence="1">Wonlab-2016</strain>
    </source>
</reference>
<dbReference type="AlphaFoldDB" id="A0ABD0MA99"/>
<evidence type="ECO:0000313" key="2">
    <source>
        <dbReference type="Proteomes" id="UP001519460"/>
    </source>
</evidence>
<evidence type="ECO:0000313" key="1">
    <source>
        <dbReference type="EMBL" id="KAK7508365.1"/>
    </source>
</evidence>
<sequence length="116" mass="12346">MRSCLPASGFSQYQAVRPAKSLAVLKVLSLNRGVPVVGTCGTEKQCGPPQHQQAWGGGRLFSPGFRERHTRCPSLTCNGLLVSVADRQHTKTYLSGLPAANLSSEKVEAGSADCVY</sequence>
<accession>A0ABD0MA99</accession>
<gene>
    <name evidence="1" type="ORF">BaRGS_00000604</name>
</gene>
<keyword evidence="2" id="KW-1185">Reference proteome</keyword>
<proteinExistence type="predicted"/>
<dbReference type="EMBL" id="JACVVK020000002">
    <property type="protein sequence ID" value="KAK7508365.1"/>
    <property type="molecule type" value="Genomic_DNA"/>
</dbReference>
<name>A0ABD0MA99_9CAEN</name>
<feature type="non-terminal residue" evidence="1">
    <location>
        <position position="116"/>
    </location>
</feature>
<organism evidence="1 2">
    <name type="scientific">Batillaria attramentaria</name>
    <dbReference type="NCBI Taxonomy" id="370345"/>
    <lineage>
        <taxon>Eukaryota</taxon>
        <taxon>Metazoa</taxon>
        <taxon>Spiralia</taxon>
        <taxon>Lophotrochozoa</taxon>
        <taxon>Mollusca</taxon>
        <taxon>Gastropoda</taxon>
        <taxon>Caenogastropoda</taxon>
        <taxon>Sorbeoconcha</taxon>
        <taxon>Cerithioidea</taxon>
        <taxon>Batillariidae</taxon>
        <taxon>Batillaria</taxon>
    </lineage>
</organism>
<dbReference type="Proteomes" id="UP001519460">
    <property type="component" value="Unassembled WGS sequence"/>
</dbReference>
<comment type="caution">
    <text evidence="1">The sequence shown here is derived from an EMBL/GenBank/DDBJ whole genome shotgun (WGS) entry which is preliminary data.</text>
</comment>
<protein>
    <submittedName>
        <fullName evidence="1">Uncharacterized protein</fullName>
    </submittedName>
</protein>